<name>A0A133NW87_FUSNU</name>
<dbReference type="AlphaFoldDB" id="A0A133NW87"/>
<comment type="caution">
    <text evidence="2">The sequence shown here is derived from an EMBL/GenBank/DDBJ whole genome shotgun (WGS) entry which is preliminary data.</text>
</comment>
<gene>
    <name evidence="2" type="ORF">HMPREF3221_01250</name>
</gene>
<feature type="transmembrane region" description="Helical" evidence="1">
    <location>
        <begin position="36"/>
        <end position="56"/>
    </location>
</feature>
<keyword evidence="1" id="KW-1133">Transmembrane helix</keyword>
<reference evidence="3" key="1">
    <citation type="submission" date="2016-01" db="EMBL/GenBank/DDBJ databases">
        <authorList>
            <person name="Mitreva M."/>
            <person name="Pepin K.H."/>
            <person name="Mihindukulasuriya K.A."/>
            <person name="Fulton R."/>
            <person name="Fronick C."/>
            <person name="O'Laughlin M."/>
            <person name="Miner T."/>
            <person name="Herter B."/>
            <person name="Rosa B.A."/>
            <person name="Cordes M."/>
            <person name="Tomlinson C."/>
            <person name="Wollam A."/>
            <person name="Palsikar V.B."/>
            <person name="Mardis E.R."/>
            <person name="Wilson R.K."/>
        </authorList>
    </citation>
    <scope>NUCLEOTIDE SEQUENCE [LARGE SCALE GENOMIC DNA]</scope>
    <source>
        <strain evidence="3">MJR7757B</strain>
    </source>
</reference>
<keyword evidence="3" id="KW-1185">Reference proteome</keyword>
<organism evidence="2 3">
    <name type="scientific">Fusobacterium nucleatum</name>
    <dbReference type="NCBI Taxonomy" id="851"/>
    <lineage>
        <taxon>Bacteria</taxon>
        <taxon>Fusobacteriati</taxon>
        <taxon>Fusobacteriota</taxon>
        <taxon>Fusobacteriia</taxon>
        <taxon>Fusobacteriales</taxon>
        <taxon>Fusobacteriaceae</taxon>
        <taxon>Fusobacterium</taxon>
    </lineage>
</organism>
<evidence type="ECO:0000313" key="3">
    <source>
        <dbReference type="Proteomes" id="UP000070401"/>
    </source>
</evidence>
<accession>A0A133NW87</accession>
<keyword evidence="1" id="KW-0472">Membrane</keyword>
<evidence type="ECO:0000256" key="1">
    <source>
        <dbReference type="SAM" id="Phobius"/>
    </source>
</evidence>
<dbReference type="EMBL" id="LRPY01000122">
    <property type="protein sequence ID" value="KXA20559.1"/>
    <property type="molecule type" value="Genomic_DNA"/>
</dbReference>
<evidence type="ECO:0000313" key="2">
    <source>
        <dbReference type="EMBL" id="KXA20559.1"/>
    </source>
</evidence>
<dbReference type="Proteomes" id="UP000070401">
    <property type="component" value="Unassembled WGS sequence"/>
</dbReference>
<keyword evidence="1" id="KW-0812">Transmembrane</keyword>
<proteinExistence type="predicted"/>
<dbReference type="PATRIC" id="fig|851.8.peg.1255"/>
<sequence>MERTLKQIYYLTNLSKKSFTLAYSLLNKLRRAAREVGVIPIFINYVRIFTILALIYRNEGCIFYIRKFEISSYIGYNKKNDRWSLEISFIRIGSD</sequence>
<protein>
    <submittedName>
        <fullName evidence="2">Uncharacterized protein</fullName>
    </submittedName>
</protein>